<accession>A2DAY5</accession>
<evidence type="ECO:0008006" key="3">
    <source>
        <dbReference type="Google" id="ProtNLM"/>
    </source>
</evidence>
<reference evidence="1" key="2">
    <citation type="journal article" date="2007" name="Science">
        <title>Draft genome sequence of the sexually transmitted pathogen Trichomonas vaginalis.</title>
        <authorList>
            <person name="Carlton J.M."/>
            <person name="Hirt R.P."/>
            <person name="Silva J.C."/>
            <person name="Delcher A.L."/>
            <person name="Schatz M."/>
            <person name="Zhao Q."/>
            <person name="Wortman J.R."/>
            <person name="Bidwell S.L."/>
            <person name="Alsmark U.C.M."/>
            <person name="Besteiro S."/>
            <person name="Sicheritz-Ponten T."/>
            <person name="Noel C.J."/>
            <person name="Dacks J.B."/>
            <person name="Foster P.G."/>
            <person name="Simillion C."/>
            <person name="Van de Peer Y."/>
            <person name="Miranda-Saavedra D."/>
            <person name="Barton G.J."/>
            <person name="Westrop G.D."/>
            <person name="Mueller S."/>
            <person name="Dessi D."/>
            <person name="Fiori P.L."/>
            <person name="Ren Q."/>
            <person name="Paulsen I."/>
            <person name="Zhang H."/>
            <person name="Bastida-Corcuera F.D."/>
            <person name="Simoes-Barbosa A."/>
            <person name="Brown M.T."/>
            <person name="Hayes R.D."/>
            <person name="Mukherjee M."/>
            <person name="Okumura C.Y."/>
            <person name="Schneider R."/>
            <person name="Smith A.J."/>
            <person name="Vanacova S."/>
            <person name="Villalvazo M."/>
            <person name="Haas B.J."/>
            <person name="Pertea M."/>
            <person name="Feldblyum T.V."/>
            <person name="Utterback T.R."/>
            <person name="Shu C.L."/>
            <person name="Osoegawa K."/>
            <person name="de Jong P.J."/>
            <person name="Hrdy I."/>
            <person name="Horvathova L."/>
            <person name="Zubacova Z."/>
            <person name="Dolezal P."/>
            <person name="Malik S.B."/>
            <person name="Logsdon J.M. Jr."/>
            <person name="Henze K."/>
            <person name="Gupta A."/>
            <person name="Wang C.C."/>
            <person name="Dunne R.L."/>
            <person name="Upcroft J.A."/>
            <person name="Upcroft P."/>
            <person name="White O."/>
            <person name="Salzberg S.L."/>
            <person name="Tang P."/>
            <person name="Chiu C.-H."/>
            <person name="Lee Y.-S."/>
            <person name="Embley T.M."/>
            <person name="Coombs G.H."/>
            <person name="Mottram J.C."/>
            <person name="Tachezy J."/>
            <person name="Fraser-Liggett C.M."/>
            <person name="Johnson P.J."/>
        </authorList>
    </citation>
    <scope>NUCLEOTIDE SEQUENCE [LARGE SCALE GENOMIC DNA]</scope>
    <source>
        <strain evidence="1">G3</strain>
    </source>
</reference>
<keyword evidence="2" id="KW-1185">Reference proteome</keyword>
<dbReference type="AlphaFoldDB" id="A2DAY5"/>
<evidence type="ECO:0000313" key="1">
    <source>
        <dbReference type="EMBL" id="EAY22315.1"/>
    </source>
</evidence>
<protein>
    <recommendedName>
        <fullName evidence="3">Saccharopine dehydrogenase NADP binding domain-containing protein</fullName>
    </recommendedName>
</protein>
<dbReference type="VEuPathDB" id="TrichDB:TVAGG3_0517880"/>
<dbReference type="EMBL" id="DS113184">
    <property type="protein sequence ID" value="EAY22315.1"/>
    <property type="molecule type" value="Genomic_DNA"/>
</dbReference>
<dbReference type="RefSeq" id="XP_001583301.1">
    <property type="nucleotide sequence ID" value="XM_001583251.1"/>
</dbReference>
<gene>
    <name evidence="1" type="ORF">TVAG_377940</name>
</gene>
<dbReference type="OrthoDB" id="10258699at2759"/>
<dbReference type="KEGG" id="tva:5467868"/>
<organism evidence="1 2">
    <name type="scientific">Trichomonas vaginalis (strain ATCC PRA-98 / G3)</name>
    <dbReference type="NCBI Taxonomy" id="412133"/>
    <lineage>
        <taxon>Eukaryota</taxon>
        <taxon>Metamonada</taxon>
        <taxon>Parabasalia</taxon>
        <taxon>Trichomonadida</taxon>
        <taxon>Trichomonadidae</taxon>
        <taxon>Trichomonas</taxon>
    </lineage>
</organism>
<proteinExistence type="predicted"/>
<dbReference type="VEuPathDB" id="TrichDB:TVAG_377940"/>
<dbReference type="Proteomes" id="UP000001542">
    <property type="component" value="Unassembled WGS sequence"/>
</dbReference>
<name>A2DAY5_TRIV3</name>
<sequence length="286" mass="32998">MPKRFNLLILAPDTELGQSIIRIINDHFHYLNVAVPTGLYKEGTILPPYQIAMNFTNLSQLANDLSLADVVVSCSPKYSTEEIQEIARQHQIKFVDGCFSYPQAVIEAAFNRLPFVSTKMEAIQTVSGFSLIDFWIISHTETPLPAPTNIDNTWCIDQESVPLDGFSVRHRLEFKRRFSALLFWILSFISRLIYPIFKKSKATRSLSNWTFVGKCFEHNQKYKFKAYAERVDAETLRPDLAMLKIIEGLGINRCDCHEWEYFSKMKVKLLEYTAIPNKQAKQDIPF</sequence>
<dbReference type="InParanoid" id="A2DAY5"/>
<evidence type="ECO:0000313" key="2">
    <source>
        <dbReference type="Proteomes" id="UP000001542"/>
    </source>
</evidence>
<reference evidence="1" key="1">
    <citation type="submission" date="2006-10" db="EMBL/GenBank/DDBJ databases">
        <authorList>
            <person name="Amadeo P."/>
            <person name="Zhao Q."/>
            <person name="Wortman J."/>
            <person name="Fraser-Liggett C."/>
            <person name="Carlton J."/>
        </authorList>
    </citation>
    <scope>NUCLEOTIDE SEQUENCE</scope>
    <source>
        <strain evidence="1">G3</strain>
    </source>
</reference>